<feature type="compositionally biased region" description="Pro residues" evidence="6">
    <location>
        <begin position="194"/>
        <end position="205"/>
    </location>
</feature>
<feature type="domain" description="BTB" evidence="7">
    <location>
        <begin position="51"/>
        <end position="114"/>
    </location>
</feature>
<feature type="compositionally biased region" description="Low complexity" evidence="6">
    <location>
        <begin position="420"/>
        <end position="448"/>
    </location>
</feature>
<feature type="compositionally biased region" description="Low complexity" evidence="6">
    <location>
        <begin position="464"/>
        <end position="503"/>
    </location>
</feature>
<sequence>MIIKGDLGRMAEEFGHPGGTLKTMLDAMEVPSHARHLLLQLNSQRTKGFLCDVIIVVQNALFRAHKNILAASSLYLKSLVVHDNLINLDHEMVSPGVFRVILDYIYTGRLNDGDHTSSSEPNLGAVLAAASYLQLLDLVALCRKKLKRNGKYHPRPTPGFTPYAKIGVGIGGGGRYRVSTPVIQSCFPGGMVSRPPPPEELPPHPLATHVGELYAPPSSQGPQIYPAPPTALPALLPPSSLRAPAPERNCSPLYGLDLSKKSPDSQSQSAPSHPGLSHALLHHDEGRGSPAPPGTNGGPLSQGKDSVFSSEMETDEYKGSLSSQLSHTHLNQQLAARLPHLHRSDSRCQDPYSCPPSAGSETAGEGGEQGIEGGKVYRWVKPEPLPYPPEDEEEDDEEEDEDEEGGGGGGGGGGERGRRQTTSITTTTKTASTSWAWAARATGAWAARARTRRAARPARRRAAARAAPRPTSTSRTSPRASATTCTCASPATRASPARSSSTRTWRRTRRRSSTVTPAGSWAAATATTAAAATPPTATRPPTAAAAPSAACRLPPAWRRRGWAR</sequence>
<evidence type="ECO:0000256" key="6">
    <source>
        <dbReference type="SAM" id="MobiDB-lite"/>
    </source>
</evidence>
<protein>
    <recommendedName>
        <fullName evidence="7">BTB domain-containing protein</fullName>
    </recommendedName>
</protein>
<dbReference type="AlphaFoldDB" id="A0AAD7RL99"/>
<evidence type="ECO:0000256" key="3">
    <source>
        <dbReference type="ARBA" id="ARBA00022771"/>
    </source>
</evidence>
<dbReference type="Pfam" id="PF00651">
    <property type="entry name" value="BTB"/>
    <property type="match status" value="1"/>
</dbReference>
<keyword evidence="1" id="KW-0479">Metal-binding</keyword>
<evidence type="ECO:0000256" key="5">
    <source>
        <dbReference type="ARBA" id="ARBA00023242"/>
    </source>
</evidence>
<dbReference type="InterPro" id="IPR011333">
    <property type="entry name" value="SKP1/BTB/POZ_sf"/>
</dbReference>
<dbReference type="Proteomes" id="UP001221898">
    <property type="component" value="Unassembled WGS sequence"/>
</dbReference>
<evidence type="ECO:0000313" key="9">
    <source>
        <dbReference type="Proteomes" id="UP001221898"/>
    </source>
</evidence>
<feature type="compositionally biased region" description="Low complexity" evidence="6">
    <location>
        <begin position="232"/>
        <end position="246"/>
    </location>
</feature>
<dbReference type="GO" id="GO:0008270">
    <property type="term" value="F:zinc ion binding"/>
    <property type="evidence" value="ECO:0007669"/>
    <property type="project" value="UniProtKB-KW"/>
</dbReference>
<dbReference type="PANTHER" id="PTHR24394:SF16">
    <property type="entry name" value="HYPERMETHYLATED IN CANCER 1 PROTEIN"/>
    <property type="match status" value="1"/>
</dbReference>
<dbReference type="InterPro" id="IPR000210">
    <property type="entry name" value="BTB/POZ_dom"/>
</dbReference>
<feature type="region of interest" description="Disordered" evidence="6">
    <location>
        <begin position="342"/>
        <end position="564"/>
    </location>
</feature>
<dbReference type="GO" id="GO:0005634">
    <property type="term" value="C:nucleus"/>
    <property type="evidence" value="ECO:0007669"/>
    <property type="project" value="TreeGrafter"/>
</dbReference>
<dbReference type="FunFam" id="3.30.710.10:FF:000032">
    <property type="entry name" value="hypermethylated in cancer 2 protein-like"/>
    <property type="match status" value="1"/>
</dbReference>
<gene>
    <name evidence="8" type="ORF">AAFF_G00175270</name>
</gene>
<keyword evidence="2" id="KW-0677">Repeat</keyword>
<dbReference type="PROSITE" id="PS50097">
    <property type="entry name" value="BTB"/>
    <property type="match status" value="1"/>
</dbReference>
<evidence type="ECO:0000313" key="8">
    <source>
        <dbReference type="EMBL" id="KAJ8386207.1"/>
    </source>
</evidence>
<evidence type="ECO:0000259" key="7">
    <source>
        <dbReference type="PROSITE" id="PS50097"/>
    </source>
</evidence>
<keyword evidence="9" id="KW-1185">Reference proteome</keyword>
<dbReference type="EMBL" id="JAINUG010000232">
    <property type="protein sequence ID" value="KAJ8386207.1"/>
    <property type="molecule type" value="Genomic_DNA"/>
</dbReference>
<evidence type="ECO:0000256" key="4">
    <source>
        <dbReference type="ARBA" id="ARBA00022833"/>
    </source>
</evidence>
<dbReference type="GO" id="GO:0000981">
    <property type="term" value="F:DNA-binding transcription factor activity, RNA polymerase II-specific"/>
    <property type="evidence" value="ECO:0007669"/>
    <property type="project" value="TreeGrafter"/>
</dbReference>
<dbReference type="SMART" id="SM00225">
    <property type="entry name" value="BTB"/>
    <property type="match status" value="1"/>
</dbReference>
<keyword evidence="4" id="KW-0862">Zinc</keyword>
<evidence type="ECO:0000256" key="2">
    <source>
        <dbReference type="ARBA" id="ARBA00022737"/>
    </source>
</evidence>
<proteinExistence type="predicted"/>
<keyword evidence="3" id="KW-0863">Zinc-finger</keyword>
<feature type="compositionally biased region" description="Gly residues" evidence="6">
    <location>
        <begin position="364"/>
        <end position="373"/>
    </location>
</feature>
<feature type="region of interest" description="Disordered" evidence="6">
    <location>
        <begin position="193"/>
        <end position="324"/>
    </location>
</feature>
<dbReference type="CDD" id="cd18333">
    <property type="entry name" value="BTB_POZ_ZBTB29_HIC1"/>
    <property type="match status" value="1"/>
</dbReference>
<feature type="compositionally biased region" description="Acidic residues" evidence="6">
    <location>
        <begin position="389"/>
        <end position="405"/>
    </location>
</feature>
<comment type="caution">
    <text evidence="8">The sequence shown here is derived from an EMBL/GenBank/DDBJ whole genome shotgun (WGS) entry which is preliminary data.</text>
</comment>
<dbReference type="PANTHER" id="PTHR24394">
    <property type="entry name" value="ZINC FINGER PROTEIN"/>
    <property type="match status" value="1"/>
</dbReference>
<accession>A0AAD7RL99</accession>
<feature type="compositionally biased region" description="Basic residues" evidence="6">
    <location>
        <begin position="449"/>
        <end position="463"/>
    </location>
</feature>
<keyword evidence="5" id="KW-0539">Nucleus</keyword>
<dbReference type="SUPFAM" id="SSF54695">
    <property type="entry name" value="POZ domain"/>
    <property type="match status" value="1"/>
</dbReference>
<dbReference type="Gene3D" id="3.30.710.10">
    <property type="entry name" value="Potassium Channel Kv1.1, Chain A"/>
    <property type="match status" value="1"/>
</dbReference>
<name>A0AAD7RL99_9TELE</name>
<feature type="compositionally biased region" description="Low complexity" evidence="6">
    <location>
        <begin position="513"/>
        <end position="556"/>
    </location>
</feature>
<evidence type="ECO:0000256" key="1">
    <source>
        <dbReference type="ARBA" id="ARBA00022723"/>
    </source>
</evidence>
<organism evidence="8 9">
    <name type="scientific">Aldrovandia affinis</name>
    <dbReference type="NCBI Taxonomy" id="143900"/>
    <lineage>
        <taxon>Eukaryota</taxon>
        <taxon>Metazoa</taxon>
        <taxon>Chordata</taxon>
        <taxon>Craniata</taxon>
        <taxon>Vertebrata</taxon>
        <taxon>Euteleostomi</taxon>
        <taxon>Actinopterygii</taxon>
        <taxon>Neopterygii</taxon>
        <taxon>Teleostei</taxon>
        <taxon>Notacanthiformes</taxon>
        <taxon>Halosauridae</taxon>
        <taxon>Aldrovandia</taxon>
    </lineage>
</organism>
<reference evidence="8" key="1">
    <citation type="journal article" date="2023" name="Science">
        <title>Genome structures resolve the early diversification of teleost fishes.</title>
        <authorList>
            <person name="Parey E."/>
            <person name="Louis A."/>
            <person name="Montfort J."/>
            <person name="Bouchez O."/>
            <person name="Roques C."/>
            <person name="Iampietro C."/>
            <person name="Lluch J."/>
            <person name="Castinel A."/>
            <person name="Donnadieu C."/>
            <person name="Desvignes T."/>
            <person name="Floi Bucao C."/>
            <person name="Jouanno E."/>
            <person name="Wen M."/>
            <person name="Mejri S."/>
            <person name="Dirks R."/>
            <person name="Jansen H."/>
            <person name="Henkel C."/>
            <person name="Chen W.J."/>
            <person name="Zahm M."/>
            <person name="Cabau C."/>
            <person name="Klopp C."/>
            <person name="Thompson A.W."/>
            <person name="Robinson-Rechavi M."/>
            <person name="Braasch I."/>
            <person name="Lecointre G."/>
            <person name="Bobe J."/>
            <person name="Postlethwait J.H."/>
            <person name="Berthelot C."/>
            <person name="Roest Crollius H."/>
            <person name="Guiguen Y."/>
        </authorList>
    </citation>
    <scope>NUCLEOTIDE SEQUENCE</scope>
    <source>
        <strain evidence="8">NC1722</strain>
    </source>
</reference>